<organism evidence="4 5">
    <name type="scientific">Desulfosporosinus hippei DSM 8344</name>
    <dbReference type="NCBI Taxonomy" id="1121419"/>
    <lineage>
        <taxon>Bacteria</taxon>
        <taxon>Bacillati</taxon>
        <taxon>Bacillota</taxon>
        <taxon>Clostridia</taxon>
        <taxon>Eubacteriales</taxon>
        <taxon>Desulfitobacteriaceae</taxon>
        <taxon>Desulfosporosinus</taxon>
    </lineage>
</organism>
<proteinExistence type="predicted"/>
<dbReference type="InterPro" id="IPR006119">
    <property type="entry name" value="Resolv_N"/>
</dbReference>
<feature type="domain" description="Recombinase" evidence="3">
    <location>
        <begin position="162"/>
        <end position="281"/>
    </location>
</feature>
<dbReference type="GO" id="GO:0000150">
    <property type="term" value="F:DNA strand exchange activity"/>
    <property type="evidence" value="ECO:0007669"/>
    <property type="project" value="InterPro"/>
</dbReference>
<dbReference type="InterPro" id="IPR050639">
    <property type="entry name" value="SSR_resolvase"/>
</dbReference>
<dbReference type="Gene3D" id="3.40.50.1390">
    <property type="entry name" value="Resolvase, N-terminal catalytic domain"/>
    <property type="match status" value="1"/>
</dbReference>
<dbReference type="AlphaFoldDB" id="A0A1G8CA24"/>
<name>A0A1G8CA24_9FIRM</name>
<dbReference type="Gene3D" id="3.90.1750.20">
    <property type="entry name" value="Putative Large Serine Recombinase, Chain B, Domain 2"/>
    <property type="match status" value="1"/>
</dbReference>
<dbReference type="STRING" id="1121419.SAMN05443529_11341"/>
<sequence>MDDEKILINDVAIYLRKSHGDYEEDLENHRHALVELCEKIGCKYTEFAEIGNSDSIQDRPEFIKMLGEVKQGLYDAVAVIDIDRLGRGDDGDWSKIETIFRDAEVLILTPDKVYDLENENDEFQFELKKFFARLEYKQISKRFRRGKITGAKRGRWTNGKPPYPYEYNAELKKLEVNEEKRKVYRLIINMSLQGQTAEQIAWKLNEIGYKSPGGKFWSSTAIYRLLRDQTHLGKIIIHKSKGSGHKNKKTKPLKVFEKEEWIIIDGEHEKLKLIEEHQKICELFAKRKIIPRASRRGAFLFSGLVYCGKCGYSMQFTYNGVSKIEYVKKCQKTDPYGNRCGNQGLNTQIFEKAIFDELKKYEEEIINKKYEVNSNELEVLIQAINQKEMDVLKENKALDTLQEQRENQEISKERFLERKAIREDNLKKLNREIGEYKERLEKREQTSNEKRLTSIRDFYNQWSISKDTQERNNYLKTIIDKISYTRDGNRINVKINFL</sequence>
<dbReference type="SMART" id="SM00857">
    <property type="entry name" value="Resolvase"/>
    <property type="match status" value="1"/>
</dbReference>
<dbReference type="OrthoDB" id="1094757at2"/>
<keyword evidence="5" id="KW-1185">Reference proteome</keyword>
<dbReference type="PANTHER" id="PTHR30461:SF23">
    <property type="entry name" value="DNA RECOMBINASE-RELATED"/>
    <property type="match status" value="1"/>
</dbReference>
<dbReference type="Proteomes" id="UP000198656">
    <property type="component" value="Unassembled WGS sequence"/>
</dbReference>
<gene>
    <name evidence="4" type="ORF">SAMN05443529_11341</name>
</gene>
<dbReference type="PANTHER" id="PTHR30461">
    <property type="entry name" value="DNA-INVERTASE FROM LAMBDOID PROPHAGE"/>
    <property type="match status" value="1"/>
</dbReference>
<reference evidence="5" key="1">
    <citation type="submission" date="2016-10" db="EMBL/GenBank/DDBJ databases">
        <authorList>
            <person name="Varghese N."/>
            <person name="Submissions S."/>
        </authorList>
    </citation>
    <scope>NUCLEOTIDE SEQUENCE [LARGE SCALE GENOMIC DNA]</scope>
    <source>
        <strain evidence="5">DSM 8344</strain>
    </source>
</reference>
<keyword evidence="1" id="KW-0175">Coiled coil</keyword>
<dbReference type="InterPro" id="IPR036162">
    <property type="entry name" value="Resolvase-like_N_sf"/>
</dbReference>
<dbReference type="InterPro" id="IPR025827">
    <property type="entry name" value="Zn_ribbon_recom_dom"/>
</dbReference>
<dbReference type="InterPro" id="IPR011109">
    <property type="entry name" value="DNA_bind_recombinase_dom"/>
</dbReference>
<evidence type="ECO:0000313" key="5">
    <source>
        <dbReference type="Proteomes" id="UP000198656"/>
    </source>
</evidence>
<dbReference type="GO" id="GO:0003677">
    <property type="term" value="F:DNA binding"/>
    <property type="evidence" value="ECO:0007669"/>
    <property type="project" value="InterPro"/>
</dbReference>
<evidence type="ECO:0000259" key="3">
    <source>
        <dbReference type="PROSITE" id="PS51737"/>
    </source>
</evidence>
<evidence type="ECO:0000256" key="1">
    <source>
        <dbReference type="SAM" id="Coils"/>
    </source>
</evidence>
<dbReference type="RefSeq" id="WP_092333641.1">
    <property type="nucleotide sequence ID" value="NZ_FNCP01000013.1"/>
</dbReference>
<dbReference type="CDD" id="cd00338">
    <property type="entry name" value="Ser_Recombinase"/>
    <property type="match status" value="1"/>
</dbReference>
<feature type="domain" description="Resolvase/invertase-type recombinase catalytic" evidence="2">
    <location>
        <begin position="10"/>
        <end position="154"/>
    </location>
</feature>
<feature type="coiled-coil region" evidence="1">
    <location>
        <begin position="358"/>
        <end position="446"/>
    </location>
</feature>
<dbReference type="Pfam" id="PF13408">
    <property type="entry name" value="Zn_ribbon_recom"/>
    <property type="match status" value="1"/>
</dbReference>
<dbReference type="Pfam" id="PF00239">
    <property type="entry name" value="Resolvase"/>
    <property type="match status" value="1"/>
</dbReference>
<dbReference type="PROSITE" id="PS51736">
    <property type="entry name" value="RECOMBINASES_3"/>
    <property type="match status" value="1"/>
</dbReference>
<evidence type="ECO:0000259" key="2">
    <source>
        <dbReference type="PROSITE" id="PS51736"/>
    </source>
</evidence>
<protein>
    <submittedName>
        <fullName evidence="4">Site-specific DNA recombinase</fullName>
    </submittedName>
</protein>
<dbReference type="Pfam" id="PF07508">
    <property type="entry name" value="Recombinase"/>
    <property type="match status" value="1"/>
</dbReference>
<dbReference type="EMBL" id="FNCP01000013">
    <property type="protein sequence ID" value="SDH42248.1"/>
    <property type="molecule type" value="Genomic_DNA"/>
</dbReference>
<accession>A0A1G8CA24</accession>
<dbReference type="PROSITE" id="PS51737">
    <property type="entry name" value="RECOMBINASE_DNA_BIND"/>
    <property type="match status" value="1"/>
</dbReference>
<evidence type="ECO:0000313" key="4">
    <source>
        <dbReference type="EMBL" id="SDH42248.1"/>
    </source>
</evidence>
<dbReference type="SUPFAM" id="SSF53041">
    <property type="entry name" value="Resolvase-like"/>
    <property type="match status" value="1"/>
</dbReference>
<dbReference type="InterPro" id="IPR038109">
    <property type="entry name" value="DNA_bind_recomb_sf"/>
</dbReference>